<evidence type="ECO:0000313" key="1">
    <source>
        <dbReference type="EMBL" id="MFC7345093.1"/>
    </source>
</evidence>
<protein>
    <submittedName>
        <fullName evidence="1">Protein rexA</fullName>
    </submittedName>
</protein>
<proteinExistence type="predicted"/>
<keyword evidence="2" id="KW-1185">Reference proteome</keyword>
<sequence>MKNGFYATYRSKNKGKDKRSINLSVFLNSLLADNHHLQVGSNYLYIHKIDGKTFLFTKTNDKSLVQKINRSKASVEDIKNSLADDESLGFPSFLFVEGDTIGFARTVFGPTTSDLTDFLIGKGMSLSSGERVQIEP</sequence>
<evidence type="ECO:0000313" key="2">
    <source>
        <dbReference type="Proteomes" id="UP001596504"/>
    </source>
</evidence>
<gene>
    <name evidence="1" type="ORF">ACFQRI_27100</name>
</gene>
<dbReference type="InterPro" id="IPR031894">
    <property type="entry name" value="RexA"/>
</dbReference>
<dbReference type="EMBL" id="JBHTCJ010000046">
    <property type="protein sequence ID" value="MFC7345093.1"/>
    <property type="molecule type" value="Genomic_DNA"/>
</dbReference>
<dbReference type="Proteomes" id="UP001596504">
    <property type="component" value="Unassembled WGS sequence"/>
</dbReference>
<feature type="non-terminal residue" evidence="1">
    <location>
        <position position="136"/>
    </location>
</feature>
<organism evidence="1 2">
    <name type="scientific">Saccharopolyspora griseoalba</name>
    <dbReference type="NCBI Taxonomy" id="1431848"/>
    <lineage>
        <taxon>Bacteria</taxon>
        <taxon>Bacillati</taxon>
        <taxon>Actinomycetota</taxon>
        <taxon>Actinomycetes</taxon>
        <taxon>Pseudonocardiales</taxon>
        <taxon>Pseudonocardiaceae</taxon>
        <taxon>Saccharopolyspora</taxon>
    </lineage>
</organism>
<reference evidence="2" key="1">
    <citation type="journal article" date="2019" name="Int. J. Syst. Evol. Microbiol.">
        <title>The Global Catalogue of Microorganisms (GCM) 10K type strain sequencing project: providing services to taxonomists for standard genome sequencing and annotation.</title>
        <authorList>
            <consortium name="The Broad Institute Genomics Platform"/>
            <consortium name="The Broad Institute Genome Sequencing Center for Infectious Disease"/>
            <person name="Wu L."/>
            <person name="Ma J."/>
        </authorList>
    </citation>
    <scope>NUCLEOTIDE SEQUENCE [LARGE SCALE GENOMIC DNA]</scope>
    <source>
        <strain evidence="2">WLHS5</strain>
    </source>
</reference>
<dbReference type="Pfam" id="PF15969">
    <property type="entry name" value="RexA"/>
    <property type="match status" value="1"/>
</dbReference>
<accession>A0ABW2LRC9</accession>
<name>A0ABW2LRC9_9PSEU</name>
<comment type="caution">
    <text evidence="1">The sequence shown here is derived from an EMBL/GenBank/DDBJ whole genome shotgun (WGS) entry which is preliminary data.</text>
</comment>